<name>A0A9Q0QZU2_9MAGN</name>
<comment type="caution">
    <text evidence="1">The sequence shown here is derived from an EMBL/GenBank/DDBJ whole genome shotgun (WGS) entry which is preliminary data.</text>
</comment>
<evidence type="ECO:0000313" key="2">
    <source>
        <dbReference type="Proteomes" id="UP001141806"/>
    </source>
</evidence>
<organism evidence="1 2">
    <name type="scientific">Protea cynaroides</name>
    <dbReference type="NCBI Taxonomy" id="273540"/>
    <lineage>
        <taxon>Eukaryota</taxon>
        <taxon>Viridiplantae</taxon>
        <taxon>Streptophyta</taxon>
        <taxon>Embryophyta</taxon>
        <taxon>Tracheophyta</taxon>
        <taxon>Spermatophyta</taxon>
        <taxon>Magnoliopsida</taxon>
        <taxon>Proteales</taxon>
        <taxon>Proteaceae</taxon>
        <taxon>Protea</taxon>
    </lineage>
</organism>
<accession>A0A9Q0QZU2</accession>
<keyword evidence="2" id="KW-1185">Reference proteome</keyword>
<protein>
    <submittedName>
        <fullName evidence="1">Uncharacterized protein</fullName>
    </submittedName>
</protein>
<reference evidence="1" key="1">
    <citation type="journal article" date="2023" name="Plant J.">
        <title>The genome of the king protea, Protea cynaroides.</title>
        <authorList>
            <person name="Chang J."/>
            <person name="Duong T.A."/>
            <person name="Schoeman C."/>
            <person name="Ma X."/>
            <person name="Roodt D."/>
            <person name="Barker N."/>
            <person name="Li Z."/>
            <person name="Van de Peer Y."/>
            <person name="Mizrachi E."/>
        </authorList>
    </citation>
    <scope>NUCLEOTIDE SEQUENCE</scope>
    <source>
        <tissue evidence="1">Young leaves</tissue>
    </source>
</reference>
<dbReference type="EMBL" id="JAMYWD010000002">
    <property type="protein sequence ID" value="KAJ4977715.1"/>
    <property type="molecule type" value="Genomic_DNA"/>
</dbReference>
<dbReference type="AlphaFoldDB" id="A0A9Q0QZU2"/>
<dbReference type="Proteomes" id="UP001141806">
    <property type="component" value="Unassembled WGS sequence"/>
</dbReference>
<sequence length="103" mass="11424">MMVHHPHHLCGGWPISRCPEGVVLSGGESCESHLFGYCGLTHKSLQVPSTLADCCDKMIKMYLMVADDVLSERVVLQMHFRVVVHLCAFGQLSMVPSFTFAEC</sequence>
<proteinExistence type="predicted"/>
<gene>
    <name evidence="1" type="ORF">NE237_008495</name>
</gene>
<evidence type="ECO:0000313" key="1">
    <source>
        <dbReference type="EMBL" id="KAJ4977715.1"/>
    </source>
</evidence>